<evidence type="ECO:0000313" key="2">
    <source>
        <dbReference type="EMBL" id="OAB45301.1"/>
    </source>
</evidence>
<dbReference type="OrthoDB" id="2360948at2"/>
<dbReference type="RefSeq" id="WP_068528657.1">
    <property type="nucleotide sequence ID" value="NZ_LVJH01000003.1"/>
</dbReference>
<keyword evidence="3" id="KW-1185">Reference proteome</keyword>
<dbReference type="Proteomes" id="UP000076967">
    <property type="component" value="Unassembled WGS sequence"/>
</dbReference>
<dbReference type="Pfam" id="PF13185">
    <property type="entry name" value="GAF_2"/>
    <property type="match status" value="1"/>
</dbReference>
<gene>
    <name evidence="2" type="ORF">PGLA_03340</name>
</gene>
<accession>A0A168N1Y1</accession>
<proteinExistence type="predicted"/>
<reference evidence="2 3" key="1">
    <citation type="submission" date="2016-03" db="EMBL/GenBank/DDBJ databases">
        <title>Draft genome sequence of Paenibacillus glacialis DSM 22343.</title>
        <authorList>
            <person name="Shin S.-K."/>
            <person name="Yi H."/>
        </authorList>
    </citation>
    <scope>NUCLEOTIDE SEQUENCE [LARGE SCALE GENOMIC DNA]</scope>
    <source>
        <strain evidence="2 3">DSM 22343</strain>
    </source>
</reference>
<protein>
    <submittedName>
        <fullName evidence="2">Control of nitrate reduction</fullName>
    </submittedName>
</protein>
<dbReference type="InterPro" id="IPR003018">
    <property type="entry name" value="GAF"/>
</dbReference>
<dbReference type="AlphaFoldDB" id="A0A168N1Y1"/>
<dbReference type="Gene3D" id="3.30.450.40">
    <property type="match status" value="1"/>
</dbReference>
<evidence type="ECO:0000259" key="1">
    <source>
        <dbReference type="Pfam" id="PF13185"/>
    </source>
</evidence>
<name>A0A168N1Y1_9BACL</name>
<evidence type="ECO:0000313" key="3">
    <source>
        <dbReference type="Proteomes" id="UP000076967"/>
    </source>
</evidence>
<dbReference type="SUPFAM" id="SSF55781">
    <property type="entry name" value="GAF domain-like"/>
    <property type="match status" value="1"/>
</dbReference>
<dbReference type="EMBL" id="LVJH01000003">
    <property type="protein sequence ID" value="OAB45301.1"/>
    <property type="molecule type" value="Genomic_DNA"/>
</dbReference>
<sequence>MNDESNVDYQQEIDTLRNRFGFDFVSIALVQPAEDQFVLTWQYVSGNLNKRYKRIVLYSGKGVAGIVFKTGKPIFMEDVNMGLDSKDLFNYPIIIAEQLQSLGAVPLWKGNRVMGVLLVGFRHGNQLTEDIFEEFQSEIEPVFGSLDTKEMVDQ</sequence>
<feature type="domain" description="GAF" evidence="1">
    <location>
        <begin position="14"/>
        <end position="135"/>
    </location>
</feature>
<comment type="caution">
    <text evidence="2">The sequence shown here is derived from an EMBL/GenBank/DDBJ whole genome shotgun (WGS) entry which is preliminary data.</text>
</comment>
<dbReference type="InterPro" id="IPR029016">
    <property type="entry name" value="GAF-like_dom_sf"/>
</dbReference>
<dbReference type="STRING" id="494026.PGLA_03340"/>
<organism evidence="2 3">
    <name type="scientific">Paenibacillus glacialis</name>
    <dbReference type="NCBI Taxonomy" id="494026"/>
    <lineage>
        <taxon>Bacteria</taxon>
        <taxon>Bacillati</taxon>
        <taxon>Bacillota</taxon>
        <taxon>Bacilli</taxon>
        <taxon>Bacillales</taxon>
        <taxon>Paenibacillaceae</taxon>
        <taxon>Paenibacillus</taxon>
    </lineage>
</organism>